<dbReference type="EMBL" id="MPUK01000011">
    <property type="protein sequence ID" value="ONH65413.1"/>
    <property type="molecule type" value="Genomic_DNA"/>
</dbReference>
<evidence type="ECO:0000313" key="3">
    <source>
        <dbReference type="EMBL" id="ONH65413.1"/>
    </source>
</evidence>
<feature type="region of interest" description="Disordered" evidence="1">
    <location>
        <begin position="688"/>
        <end position="747"/>
    </location>
</feature>
<evidence type="ECO:0000313" key="4">
    <source>
        <dbReference type="Proteomes" id="UP000189513"/>
    </source>
</evidence>
<reference evidence="2" key="1">
    <citation type="journal article" date="2014" name="Genome Announc.">
        <title>Genome sequence of the yeast Cyberlindnera fabianii (Hansenula fabianii).</title>
        <authorList>
            <person name="Freel K.C."/>
            <person name="Sarilar V."/>
            <person name="Neuveglise C."/>
            <person name="Devillers H."/>
            <person name="Friedrich A."/>
            <person name="Schacherer J."/>
        </authorList>
    </citation>
    <scope>NUCLEOTIDE SEQUENCE</scope>
    <source>
        <strain evidence="2">YJS4271</strain>
    </source>
</reference>
<reference evidence="4" key="2">
    <citation type="journal article" date="2017" name="Genome Announc.">
        <title>Genome sequences of Cyberlindnera fabianii 65, Pichia kudriavzevii 129, and Saccharomyces cerevisiae 131 isolated from fermented masau fruits in Zimbabwe.</title>
        <authorList>
            <person name="van Rijswijck I.M.H."/>
            <person name="Derks M.F.L."/>
            <person name="Abee T."/>
            <person name="de Ridder D."/>
            <person name="Smid E.J."/>
        </authorList>
    </citation>
    <scope>NUCLEOTIDE SEQUENCE [LARGE SCALE GENOMIC DNA]</scope>
    <source>
        <strain evidence="4">65</strain>
    </source>
</reference>
<sequence length="1002" mass="113312">MGQADSKLAFKNKVFMLAGSADGDTKDDMNAFIASDDPYWNMFWEEPTSADDIYSLLTFNDIKTLRDANKYNFIKLVRVIVLKLIKTARHQSFPSPKAQPSHLLNCIRVLNRIIPFLFEMTEWNKEINNLFWSIGYNGWAENPQTSFTAQATVGSFSSDPRGLTSLETGTTRPNINVDLRQSQNSTQGNVGASLQEKPLGQELMSVLVDLLFTREFTLPPTGIKGPDYVMWEVGIGHSGKYTAPNPELDSNRLEVLRLLVTLTSQGLFQTPKTTVAEGSRFLTTLVCTTSPRNKLLTLICSLLNVVCRSCKADADNNGLTYSSPANNHQYSSQKFYDLRSTFVTYTLQLLTLMLVYPLPQQDLAFLHRLDMLPKDQTPRNLVRNALAQLHKENELNFVYSSMISLLLRPIQEAIDNEANPFNLLKNNFSGSPTSPMSVQQNTFKSSMPSLSSWTTEIVVLIWELIQCNKNFKNFVYSKKVQELMVTTLYYIKFYRNDPIWKPNLIRILCYFTLYLSSDDLVTTKLLSPFPSSYYSNQIPNFYKLNTSGPPSNLSYRDFLVIQICTMLTTDDFDITITPNLFEYLYNLLPLTHTDSNSKLKVILPYITCIAILNVIKKYSLEPNLKDPLKMDLLALLMRAIAHSVCRYHKESRTLLYALAKNEKVLLNLLQSVQTLTFEFDSDEAVAPDKGVTTTTLNTPVTRSPEPGSPNGGENFEGEDDGIDGPDLEYEESLRPTPLTGMSTKAKSKLPADAPLMKTWAGYRALKVVMRAVKLVKEEVQIPVDGSRSDVVETLINIENIPNYQEKVSKFVTAEFLPKSKLEPLTFNWSHLSLGWYESIVWGTIVFQNITMAKNSASSSWYKRSSAISFKDVASVASSWGFSWKSKDSKPTQIFHFDSSILQLNIWNGAEIKLFKIRRPIEEKPIVDMTNLMKRFRLNSAASIQTTDSRARQNSTSTINSPNQLTPINSRQSFGTPRNSVSVTNNRESIYSLSRQNSYMGQT</sequence>
<dbReference type="PANTHER" id="PTHR21575:SF12">
    <property type="entry name" value="PROTEIN HID1"/>
    <property type="match status" value="1"/>
</dbReference>
<gene>
    <name evidence="3" type="ORF">BON22_4805</name>
    <name evidence="2" type="ORF">CYFA0S_12e02146g</name>
</gene>
<feature type="compositionally biased region" description="Acidic residues" evidence="1">
    <location>
        <begin position="715"/>
        <end position="730"/>
    </location>
</feature>
<keyword evidence="4" id="KW-1185">Reference proteome</keyword>
<dbReference type="Proteomes" id="UP000189513">
    <property type="component" value="Unassembled WGS sequence"/>
</dbReference>
<dbReference type="InterPro" id="IPR026705">
    <property type="entry name" value="Hid-1/Ecm30"/>
</dbReference>
<dbReference type="AlphaFoldDB" id="A0A061B6S4"/>
<dbReference type="VEuPathDB" id="FungiDB:BON22_4805"/>
<dbReference type="OMA" id="MIVYPLP"/>
<dbReference type="EMBL" id="LK052897">
    <property type="protein sequence ID" value="CDR43583.1"/>
    <property type="molecule type" value="Genomic_DNA"/>
</dbReference>
<dbReference type="GO" id="GO:0005797">
    <property type="term" value="C:Golgi medial cisterna"/>
    <property type="evidence" value="ECO:0007669"/>
    <property type="project" value="TreeGrafter"/>
</dbReference>
<name>A0A061B6S4_CYBFA</name>
<proteinExistence type="predicted"/>
<dbReference type="GO" id="GO:0016020">
    <property type="term" value="C:membrane"/>
    <property type="evidence" value="ECO:0007669"/>
    <property type="project" value="TreeGrafter"/>
</dbReference>
<dbReference type="GO" id="GO:0000138">
    <property type="term" value="C:Golgi trans cisterna"/>
    <property type="evidence" value="ECO:0007669"/>
    <property type="project" value="TreeGrafter"/>
</dbReference>
<reference evidence="3" key="3">
    <citation type="submission" date="2017-01" db="EMBL/GenBank/DDBJ databases">
        <authorList>
            <person name="Mah S.A."/>
            <person name="Swanson W.J."/>
            <person name="Moy G.W."/>
            <person name="Vacquier V.D."/>
        </authorList>
    </citation>
    <scope>NUCLEOTIDE SEQUENCE [LARGE SCALE GENOMIC DNA]</scope>
    <source>
        <strain evidence="3">65</strain>
    </source>
</reference>
<feature type="compositionally biased region" description="Low complexity" evidence="1">
    <location>
        <begin position="692"/>
        <end position="701"/>
    </location>
</feature>
<dbReference type="OrthoDB" id="432953at2759"/>
<evidence type="ECO:0000256" key="1">
    <source>
        <dbReference type="SAM" id="MobiDB-lite"/>
    </source>
</evidence>
<organism evidence="2">
    <name type="scientific">Cyberlindnera fabianii</name>
    <name type="common">Yeast</name>
    <name type="synonym">Hansenula fabianii</name>
    <dbReference type="NCBI Taxonomy" id="36022"/>
    <lineage>
        <taxon>Eukaryota</taxon>
        <taxon>Fungi</taxon>
        <taxon>Dikarya</taxon>
        <taxon>Ascomycota</taxon>
        <taxon>Saccharomycotina</taxon>
        <taxon>Saccharomycetes</taxon>
        <taxon>Phaffomycetales</taxon>
        <taxon>Phaffomycetaceae</taxon>
        <taxon>Cyberlindnera</taxon>
    </lineage>
</organism>
<feature type="region of interest" description="Disordered" evidence="1">
    <location>
        <begin position="943"/>
        <end position="981"/>
    </location>
</feature>
<dbReference type="PANTHER" id="PTHR21575">
    <property type="entry name" value="PROTEIN HID1"/>
    <property type="match status" value="1"/>
</dbReference>
<accession>A0A061B6S4</accession>
<protein>
    <submittedName>
        <fullName evidence="2">CYFA0S12e02146g1_1</fullName>
    </submittedName>
    <submittedName>
        <fullName evidence="3">Protein HID1</fullName>
    </submittedName>
</protein>
<dbReference type="Pfam" id="PF12722">
    <property type="entry name" value="Hid1"/>
    <property type="match status" value="2"/>
</dbReference>
<dbReference type="STRING" id="36022.A0A061B6S4"/>
<evidence type="ECO:0000313" key="2">
    <source>
        <dbReference type="EMBL" id="CDR43583.1"/>
    </source>
</evidence>